<reference evidence="2 3" key="1">
    <citation type="journal article" date="2022" name="bioRxiv">
        <title>Ecology and evolution of chlamydial symbionts of arthropods.</title>
        <authorList>
            <person name="Halter T."/>
            <person name="Koestlbacher S."/>
            <person name="Collingro A."/>
            <person name="Sixt B.S."/>
            <person name="Toenshoff E.R."/>
            <person name="Hendrickx F."/>
            <person name="Kostanjsek R."/>
            <person name="Horn M."/>
        </authorList>
    </citation>
    <scope>NUCLEOTIDE SEQUENCE [LARGE SCALE GENOMIC DNA]</scope>
    <source>
        <strain evidence="2">W744xW776</strain>
    </source>
</reference>
<dbReference type="InterPro" id="IPR001106">
    <property type="entry name" value="Aromatic_Lyase"/>
</dbReference>
<dbReference type="SUPFAM" id="SSF48557">
    <property type="entry name" value="L-aspartase-like"/>
    <property type="match status" value="1"/>
</dbReference>
<dbReference type="EMBL" id="CP075587">
    <property type="protein sequence ID" value="QYF49037.1"/>
    <property type="molecule type" value="Genomic_DNA"/>
</dbReference>
<evidence type="ECO:0000256" key="1">
    <source>
        <dbReference type="SAM" id="MobiDB-lite"/>
    </source>
</evidence>
<keyword evidence="2" id="KW-0456">Lyase</keyword>
<dbReference type="InterPro" id="IPR008948">
    <property type="entry name" value="L-Aspartase-like"/>
</dbReference>
<dbReference type="GO" id="GO:0004397">
    <property type="term" value="F:histidine ammonia-lyase activity"/>
    <property type="evidence" value="ECO:0007669"/>
    <property type="project" value="UniProtKB-EC"/>
</dbReference>
<feature type="region of interest" description="Disordered" evidence="1">
    <location>
        <begin position="1"/>
        <end position="20"/>
    </location>
</feature>
<protein>
    <submittedName>
        <fullName evidence="2">Histidine ammonia-lyase</fullName>
        <ecNumber evidence="2">4.3.1.3</ecNumber>
    </submittedName>
</protein>
<dbReference type="Proteomes" id="UP000826014">
    <property type="component" value="Chromosome"/>
</dbReference>
<dbReference type="EC" id="4.3.1.3" evidence="2"/>
<dbReference type="Pfam" id="PF00221">
    <property type="entry name" value="Lyase_aromatic"/>
    <property type="match status" value="1"/>
</dbReference>
<gene>
    <name evidence="2" type="ORF">RHABOEDO_001294</name>
</gene>
<name>A0ABX8V1C0_9BACT</name>
<accession>A0ABX8V1C0</accession>
<dbReference type="PANTHER" id="PTHR10362">
    <property type="entry name" value="HISTIDINE AMMONIA-LYASE"/>
    <property type="match status" value="1"/>
</dbReference>
<dbReference type="Gene3D" id="1.20.200.10">
    <property type="entry name" value="Fumarase/aspartase (Central domain)"/>
    <property type="match status" value="1"/>
</dbReference>
<sequence length="72" mass="8205">MAVDEKSVEEQLKSYAHTQPMATQAPIEDAYSIRCTPQIIGPIRENLEWIQRLVTNELNSSNDNALILCEHH</sequence>
<evidence type="ECO:0000313" key="2">
    <source>
        <dbReference type="EMBL" id="QYF49037.1"/>
    </source>
</evidence>
<feature type="compositionally biased region" description="Basic and acidic residues" evidence="1">
    <location>
        <begin position="1"/>
        <end position="12"/>
    </location>
</feature>
<organism evidence="2 3">
    <name type="scientific">Candidatus Rhabdochlamydia oedothoracis</name>
    <dbReference type="NCBI Taxonomy" id="2720720"/>
    <lineage>
        <taxon>Bacteria</taxon>
        <taxon>Pseudomonadati</taxon>
        <taxon>Chlamydiota</taxon>
        <taxon>Chlamydiia</taxon>
        <taxon>Parachlamydiales</taxon>
        <taxon>Candidatus Rhabdochlamydiaceae</taxon>
        <taxon>Candidatus Rhabdochlamydia</taxon>
    </lineage>
</organism>
<proteinExistence type="predicted"/>
<evidence type="ECO:0000313" key="3">
    <source>
        <dbReference type="Proteomes" id="UP000826014"/>
    </source>
</evidence>
<keyword evidence="3" id="KW-1185">Reference proteome</keyword>